<evidence type="ECO:0000313" key="2">
    <source>
        <dbReference type="EMBL" id="VDN27558.1"/>
    </source>
</evidence>
<accession>A0A183E5M4</accession>
<dbReference type="OrthoDB" id="5847988at2759"/>
<reference evidence="4" key="1">
    <citation type="submission" date="2016-06" db="UniProtKB">
        <authorList>
            <consortium name="WormBaseParasite"/>
        </authorList>
    </citation>
    <scope>IDENTIFICATION</scope>
</reference>
<sequence>MQFNKRWQKPFVPLEKPIKEDSGKSPLPPASLIDTYSSRRRSTATCSLEDSNPNASTTKMSGHWPTKEPEHVDFHDINLRVENLRKRLEKTMNDLPNQSPRKSLDSENEKAELLLESRRLAGA</sequence>
<name>A0A183E5M4_9BILA</name>
<evidence type="ECO:0000256" key="1">
    <source>
        <dbReference type="SAM" id="MobiDB-lite"/>
    </source>
</evidence>
<feature type="compositionally biased region" description="Polar residues" evidence="1">
    <location>
        <begin position="43"/>
        <end position="60"/>
    </location>
</feature>
<feature type="region of interest" description="Disordered" evidence="1">
    <location>
        <begin position="90"/>
        <end position="111"/>
    </location>
</feature>
<keyword evidence="3" id="KW-1185">Reference proteome</keyword>
<reference evidence="2 3" key="2">
    <citation type="submission" date="2018-11" db="EMBL/GenBank/DDBJ databases">
        <authorList>
            <consortium name="Pathogen Informatics"/>
        </authorList>
    </citation>
    <scope>NUCLEOTIDE SEQUENCE [LARGE SCALE GENOMIC DNA]</scope>
</reference>
<feature type="compositionally biased region" description="Basic and acidic residues" evidence="1">
    <location>
        <begin position="102"/>
        <end position="111"/>
    </location>
</feature>
<gene>
    <name evidence="2" type="ORF">GPUH_LOCUS16267</name>
</gene>
<dbReference type="AlphaFoldDB" id="A0A183E5M4"/>
<evidence type="ECO:0000313" key="4">
    <source>
        <dbReference type="WBParaSite" id="GPUH_0001628701-mRNA-1"/>
    </source>
</evidence>
<protein>
    <submittedName>
        <fullName evidence="4">Rb_C domain-containing protein</fullName>
    </submittedName>
</protein>
<feature type="region of interest" description="Disordered" evidence="1">
    <location>
        <begin position="1"/>
        <end position="69"/>
    </location>
</feature>
<organism evidence="4">
    <name type="scientific">Gongylonema pulchrum</name>
    <dbReference type="NCBI Taxonomy" id="637853"/>
    <lineage>
        <taxon>Eukaryota</taxon>
        <taxon>Metazoa</taxon>
        <taxon>Ecdysozoa</taxon>
        <taxon>Nematoda</taxon>
        <taxon>Chromadorea</taxon>
        <taxon>Rhabditida</taxon>
        <taxon>Spirurina</taxon>
        <taxon>Spiruromorpha</taxon>
        <taxon>Spiruroidea</taxon>
        <taxon>Gongylonematidae</taxon>
        <taxon>Gongylonema</taxon>
    </lineage>
</organism>
<dbReference type="EMBL" id="UYRT01083513">
    <property type="protein sequence ID" value="VDN27558.1"/>
    <property type="molecule type" value="Genomic_DNA"/>
</dbReference>
<dbReference type="Proteomes" id="UP000271098">
    <property type="component" value="Unassembled WGS sequence"/>
</dbReference>
<dbReference type="WBParaSite" id="GPUH_0001628701-mRNA-1">
    <property type="protein sequence ID" value="GPUH_0001628701-mRNA-1"/>
    <property type="gene ID" value="GPUH_0001628701"/>
</dbReference>
<proteinExistence type="predicted"/>
<evidence type="ECO:0000313" key="3">
    <source>
        <dbReference type="Proteomes" id="UP000271098"/>
    </source>
</evidence>